<dbReference type="NCBIfam" id="TIGR00254">
    <property type="entry name" value="GGDEF"/>
    <property type="match status" value="1"/>
</dbReference>
<keyword evidence="6" id="KW-1185">Reference proteome</keyword>
<dbReference type="InterPro" id="IPR029787">
    <property type="entry name" value="Nucleotide_cyclase"/>
</dbReference>
<organism evidence="5 6">
    <name type="scientific">Marinibactrum halimedae</name>
    <dbReference type="NCBI Taxonomy" id="1444977"/>
    <lineage>
        <taxon>Bacteria</taxon>
        <taxon>Pseudomonadati</taxon>
        <taxon>Pseudomonadota</taxon>
        <taxon>Gammaproteobacteria</taxon>
        <taxon>Cellvibrionales</taxon>
        <taxon>Cellvibrionaceae</taxon>
        <taxon>Marinibactrum</taxon>
    </lineage>
</organism>
<name>A0AA37T3K3_9GAMM</name>
<dbReference type="CDD" id="cd01949">
    <property type="entry name" value="GGDEF"/>
    <property type="match status" value="1"/>
</dbReference>
<dbReference type="RefSeq" id="WP_232593008.1">
    <property type="nucleotide sequence ID" value="NZ_BSPD01000039.1"/>
</dbReference>
<dbReference type="PANTHER" id="PTHR45138:SF9">
    <property type="entry name" value="DIGUANYLATE CYCLASE DGCM-RELATED"/>
    <property type="match status" value="1"/>
</dbReference>
<dbReference type="SUPFAM" id="SSF55073">
    <property type="entry name" value="Nucleotide cyclase"/>
    <property type="match status" value="1"/>
</dbReference>
<evidence type="ECO:0000259" key="4">
    <source>
        <dbReference type="PROSITE" id="PS50887"/>
    </source>
</evidence>
<sequence>MNNTNSAQRLKSITTTSSIEPIAKPSIIPTQRAASLLQTLHRSLEIDATLNAFYQELSRVVEGCSMTFNNNELNLCIEQGPHRAQHECTYNLREHQQELGRMTLHRHRRFNAAELANIELYLSYLYQPLRNAIAYQKALRSALVDPLTNVGNRKSFSDNLERELQLSIRYQIDLSLLVIDLDHFKQINDQYGHSHGDQVLQAVATVLKETSRRTDMVFRYGGEEFVILLPKTPLNGAIVIAERMRGTISLLHIPAGTQTIRPTASIGVASARGTDSATSLFDRADANLYQAKEKGRNCVISAPQEAC</sequence>
<dbReference type="GO" id="GO:0052621">
    <property type="term" value="F:diguanylate cyclase activity"/>
    <property type="evidence" value="ECO:0007669"/>
    <property type="project" value="UniProtKB-EC"/>
</dbReference>
<dbReference type="Proteomes" id="UP001156870">
    <property type="component" value="Unassembled WGS sequence"/>
</dbReference>
<evidence type="ECO:0000256" key="2">
    <source>
        <dbReference type="ARBA" id="ARBA00012528"/>
    </source>
</evidence>
<dbReference type="InterPro" id="IPR050469">
    <property type="entry name" value="Diguanylate_Cyclase"/>
</dbReference>
<dbReference type="SMART" id="SM00267">
    <property type="entry name" value="GGDEF"/>
    <property type="match status" value="1"/>
</dbReference>
<accession>A0AA37T3K3</accession>
<dbReference type="Pfam" id="PF00990">
    <property type="entry name" value="GGDEF"/>
    <property type="match status" value="1"/>
</dbReference>
<protein>
    <recommendedName>
        <fullName evidence="2">diguanylate cyclase</fullName>
        <ecNumber evidence="2">2.7.7.65</ecNumber>
    </recommendedName>
</protein>
<evidence type="ECO:0000313" key="6">
    <source>
        <dbReference type="Proteomes" id="UP001156870"/>
    </source>
</evidence>
<dbReference type="Gene3D" id="3.30.70.270">
    <property type="match status" value="1"/>
</dbReference>
<evidence type="ECO:0000313" key="5">
    <source>
        <dbReference type="EMBL" id="GLS26108.1"/>
    </source>
</evidence>
<evidence type="ECO:0000256" key="1">
    <source>
        <dbReference type="ARBA" id="ARBA00001946"/>
    </source>
</evidence>
<evidence type="ECO:0000256" key="3">
    <source>
        <dbReference type="ARBA" id="ARBA00034247"/>
    </source>
</evidence>
<dbReference type="InterPro" id="IPR000160">
    <property type="entry name" value="GGDEF_dom"/>
</dbReference>
<reference evidence="5 6" key="1">
    <citation type="journal article" date="2014" name="Int. J. Syst. Evol. Microbiol.">
        <title>Complete genome sequence of Corynebacterium casei LMG S-19264T (=DSM 44701T), isolated from a smear-ripened cheese.</title>
        <authorList>
            <consortium name="US DOE Joint Genome Institute (JGI-PGF)"/>
            <person name="Walter F."/>
            <person name="Albersmeier A."/>
            <person name="Kalinowski J."/>
            <person name="Ruckert C."/>
        </authorList>
    </citation>
    <scope>NUCLEOTIDE SEQUENCE [LARGE SCALE GENOMIC DNA]</scope>
    <source>
        <strain evidence="5 6">NBRC 110095</strain>
    </source>
</reference>
<dbReference type="FunFam" id="3.30.70.270:FF:000001">
    <property type="entry name" value="Diguanylate cyclase domain protein"/>
    <property type="match status" value="1"/>
</dbReference>
<feature type="domain" description="GGDEF" evidence="4">
    <location>
        <begin position="172"/>
        <end position="304"/>
    </location>
</feature>
<proteinExistence type="predicted"/>
<dbReference type="EMBL" id="BSPD01000039">
    <property type="protein sequence ID" value="GLS26108.1"/>
    <property type="molecule type" value="Genomic_DNA"/>
</dbReference>
<dbReference type="EC" id="2.7.7.65" evidence="2"/>
<dbReference type="PROSITE" id="PS50887">
    <property type="entry name" value="GGDEF"/>
    <property type="match status" value="1"/>
</dbReference>
<dbReference type="PANTHER" id="PTHR45138">
    <property type="entry name" value="REGULATORY COMPONENTS OF SENSORY TRANSDUCTION SYSTEM"/>
    <property type="match status" value="1"/>
</dbReference>
<gene>
    <name evidence="5" type="ORF">GCM10007877_18230</name>
</gene>
<comment type="cofactor">
    <cofactor evidence="1">
        <name>Mg(2+)</name>
        <dbReference type="ChEBI" id="CHEBI:18420"/>
    </cofactor>
</comment>
<dbReference type="AlphaFoldDB" id="A0AA37T3K3"/>
<comment type="catalytic activity">
    <reaction evidence="3">
        <text>2 GTP = 3',3'-c-di-GMP + 2 diphosphate</text>
        <dbReference type="Rhea" id="RHEA:24898"/>
        <dbReference type="ChEBI" id="CHEBI:33019"/>
        <dbReference type="ChEBI" id="CHEBI:37565"/>
        <dbReference type="ChEBI" id="CHEBI:58805"/>
        <dbReference type="EC" id="2.7.7.65"/>
    </reaction>
</comment>
<dbReference type="InterPro" id="IPR043128">
    <property type="entry name" value="Rev_trsase/Diguanyl_cyclase"/>
</dbReference>
<comment type="caution">
    <text evidence="5">The sequence shown here is derived from an EMBL/GenBank/DDBJ whole genome shotgun (WGS) entry which is preliminary data.</text>
</comment>